<dbReference type="InterPro" id="IPR000198">
    <property type="entry name" value="RhoGAP_dom"/>
</dbReference>
<proteinExistence type="predicted"/>
<organism evidence="3 4">
    <name type="scientific">Coemansia aciculifera</name>
    <dbReference type="NCBI Taxonomy" id="417176"/>
    <lineage>
        <taxon>Eukaryota</taxon>
        <taxon>Fungi</taxon>
        <taxon>Fungi incertae sedis</taxon>
        <taxon>Zoopagomycota</taxon>
        <taxon>Kickxellomycotina</taxon>
        <taxon>Kickxellomycetes</taxon>
        <taxon>Kickxellales</taxon>
        <taxon>Kickxellaceae</taxon>
        <taxon>Coemansia</taxon>
    </lineage>
</organism>
<evidence type="ECO:0000313" key="4">
    <source>
        <dbReference type="Proteomes" id="UP001140074"/>
    </source>
</evidence>
<gene>
    <name evidence="3" type="ORF">GGH94_004244</name>
</gene>
<feature type="compositionally biased region" description="Basic and acidic residues" evidence="1">
    <location>
        <begin position="376"/>
        <end position="385"/>
    </location>
</feature>
<dbReference type="GO" id="GO:0005096">
    <property type="term" value="F:GTPase activator activity"/>
    <property type="evidence" value="ECO:0007669"/>
    <property type="project" value="TreeGrafter"/>
</dbReference>
<dbReference type="GO" id="GO:0007264">
    <property type="term" value="P:small GTPase-mediated signal transduction"/>
    <property type="evidence" value="ECO:0007669"/>
    <property type="project" value="TreeGrafter"/>
</dbReference>
<feature type="region of interest" description="Disordered" evidence="1">
    <location>
        <begin position="15"/>
        <end position="34"/>
    </location>
</feature>
<comment type="caution">
    <text evidence="3">The sequence shown here is derived from an EMBL/GenBank/DDBJ whole genome shotgun (WGS) entry which is preliminary data.</text>
</comment>
<dbReference type="Proteomes" id="UP001140074">
    <property type="component" value="Unassembled WGS sequence"/>
</dbReference>
<feature type="domain" description="Rho-GAP" evidence="2">
    <location>
        <begin position="118"/>
        <end position="326"/>
    </location>
</feature>
<name>A0A9W8INV9_9FUNG</name>
<keyword evidence="4" id="KW-1185">Reference proteome</keyword>
<dbReference type="Pfam" id="PF00620">
    <property type="entry name" value="RhoGAP"/>
    <property type="match status" value="1"/>
</dbReference>
<protein>
    <recommendedName>
        <fullName evidence="2">Rho-GAP domain-containing protein</fullName>
    </recommendedName>
</protein>
<accession>A0A9W8INV9</accession>
<evidence type="ECO:0000259" key="2">
    <source>
        <dbReference type="PROSITE" id="PS50238"/>
    </source>
</evidence>
<dbReference type="SUPFAM" id="SSF48350">
    <property type="entry name" value="GTPase activation domain, GAP"/>
    <property type="match status" value="1"/>
</dbReference>
<sequence>MTVFPLFLQRMGRGSMSFDEPRPNTTHATKRHSLDMDTLRSRRRLPLLRSPKFFAKVTWVDTLSQLATMVPLSQVSIPQPVYEYNMKVESALPVLPTPLRQQQQQQQEEQQPQMAFGVPLEGLMARSGSSSGGVILPRPVRECIAYLRHNGVATEGLFRRSPPSTVLRAAKDAYNGDQPVDLELGGVHVAAVLLKLFFRELPEPVFSGHSYATVRALPVATIGSSAADVAKQMDSVRARYVEEVILPSLTRECRLLLCFACALLAIVARNEEANRMTAFNLAIVWAPNLARSANPVADVAMCSAGPQSATVGSVIQIMVTCFDSVFAAELATILGDGAATDDRVVAVLDVVDRMNEDGWVGFADSTPPALPPRSVSADKAEPGSD</sequence>
<evidence type="ECO:0000256" key="1">
    <source>
        <dbReference type="SAM" id="MobiDB-lite"/>
    </source>
</evidence>
<evidence type="ECO:0000313" key="3">
    <source>
        <dbReference type="EMBL" id="KAJ2862490.1"/>
    </source>
</evidence>
<dbReference type="InterPro" id="IPR008936">
    <property type="entry name" value="Rho_GTPase_activation_prot"/>
</dbReference>
<dbReference type="PROSITE" id="PS50238">
    <property type="entry name" value="RHOGAP"/>
    <property type="match status" value="1"/>
</dbReference>
<dbReference type="AlphaFoldDB" id="A0A9W8INV9"/>
<dbReference type="SMART" id="SM00324">
    <property type="entry name" value="RhoGAP"/>
    <property type="match status" value="1"/>
</dbReference>
<feature type="region of interest" description="Disordered" evidence="1">
    <location>
        <begin position="362"/>
        <end position="385"/>
    </location>
</feature>
<dbReference type="PANTHER" id="PTHR45808:SF2">
    <property type="entry name" value="RHO GTPASE-ACTIVATING PROTEIN 68F"/>
    <property type="match status" value="1"/>
</dbReference>
<dbReference type="GO" id="GO:0005737">
    <property type="term" value="C:cytoplasm"/>
    <property type="evidence" value="ECO:0007669"/>
    <property type="project" value="TreeGrafter"/>
</dbReference>
<dbReference type="Gene3D" id="1.10.555.10">
    <property type="entry name" value="Rho GTPase activation protein"/>
    <property type="match status" value="1"/>
</dbReference>
<reference evidence="3" key="1">
    <citation type="submission" date="2022-07" db="EMBL/GenBank/DDBJ databases">
        <title>Phylogenomic reconstructions and comparative analyses of Kickxellomycotina fungi.</title>
        <authorList>
            <person name="Reynolds N.K."/>
            <person name="Stajich J.E."/>
            <person name="Barry K."/>
            <person name="Grigoriev I.V."/>
            <person name="Crous P."/>
            <person name="Smith M.E."/>
        </authorList>
    </citation>
    <scope>NUCLEOTIDE SEQUENCE</scope>
    <source>
        <strain evidence="3">RSA 476</strain>
    </source>
</reference>
<dbReference type="PANTHER" id="PTHR45808">
    <property type="entry name" value="RHO GTPASE-ACTIVATING PROTEIN 68F"/>
    <property type="match status" value="1"/>
</dbReference>
<dbReference type="EMBL" id="JANBUY010000166">
    <property type="protein sequence ID" value="KAJ2862490.1"/>
    <property type="molecule type" value="Genomic_DNA"/>
</dbReference>